<reference evidence="9 10" key="1">
    <citation type="submission" date="2018-07" db="EMBL/GenBank/DDBJ databases">
        <title>Genome sequencing of Moraxellaceae gen. HYN0046.</title>
        <authorList>
            <person name="Kim M."/>
            <person name="Yi H."/>
        </authorList>
    </citation>
    <scope>NUCLEOTIDE SEQUENCE [LARGE SCALE GENOMIC DNA]</scope>
    <source>
        <strain evidence="9 10">HYN0046</strain>
    </source>
</reference>
<dbReference type="GO" id="GO:0042626">
    <property type="term" value="F:ATPase-coupled transmembrane transporter activity"/>
    <property type="evidence" value="ECO:0007669"/>
    <property type="project" value="InterPro"/>
</dbReference>
<dbReference type="InterPro" id="IPR001638">
    <property type="entry name" value="Solute-binding_3/MltF_N"/>
</dbReference>
<dbReference type="EMBL" id="CP031222">
    <property type="protein sequence ID" value="AXI02583.1"/>
    <property type="molecule type" value="Genomic_DNA"/>
</dbReference>
<dbReference type="InterPro" id="IPR010067">
    <property type="entry name" value="ABC_SsuA_sub-bd"/>
</dbReference>
<protein>
    <recommendedName>
        <fullName evidence="6">Putative aliphatic sulfonates-binding protein</fullName>
    </recommendedName>
</protein>
<evidence type="ECO:0000313" key="9">
    <source>
        <dbReference type="EMBL" id="AXI02583.1"/>
    </source>
</evidence>
<dbReference type="GO" id="GO:0016020">
    <property type="term" value="C:membrane"/>
    <property type="evidence" value="ECO:0007669"/>
    <property type="project" value="InterPro"/>
</dbReference>
<evidence type="ECO:0000256" key="6">
    <source>
        <dbReference type="ARBA" id="ARBA00070228"/>
    </source>
</evidence>
<evidence type="ECO:0000313" key="10">
    <source>
        <dbReference type="Proteomes" id="UP000253940"/>
    </source>
</evidence>
<dbReference type="GO" id="GO:0042597">
    <property type="term" value="C:periplasmic space"/>
    <property type="evidence" value="ECO:0007669"/>
    <property type="project" value="UniProtKB-SubCell"/>
</dbReference>
<evidence type="ECO:0000256" key="7">
    <source>
        <dbReference type="SAM" id="Phobius"/>
    </source>
</evidence>
<keyword evidence="7" id="KW-1133">Transmembrane helix</keyword>
<evidence type="ECO:0000256" key="3">
    <source>
        <dbReference type="ARBA" id="ARBA00022448"/>
    </source>
</evidence>
<dbReference type="NCBIfam" id="TIGR01728">
    <property type="entry name" value="SsuA_fam"/>
    <property type="match status" value="1"/>
</dbReference>
<evidence type="ECO:0000256" key="4">
    <source>
        <dbReference type="ARBA" id="ARBA00022729"/>
    </source>
</evidence>
<dbReference type="KEGG" id="mbah:HYN46_06935"/>
<dbReference type="InterPro" id="IPR015168">
    <property type="entry name" value="SsuA/THI5"/>
</dbReference>
<accession>A0A345P5M4</accession>
<dbReference type="OrthoDB" id="7374754at2"/>
<evidence type="ECO:0000256" key="2">
    <source>
        <dbReference type="ARBA" id="ARBA00010742"/>
    </source>
</evidence>
<feature type="domain" description="Solute-binding protein family 3/N-terminal" evidence="8">
    <location>
        <begin position="44"/>
        <end position="261"/>
    </location>
</feature>
<dbReference type="SUPFAM" id="SSF53850">
    <property type="entry name" value="Periplasmic binding protein-like II"/>
    <property type="match status" value="1"/>
</dbReference>
<keyword evidence="3" id="KW-0813">Transport</keyword>
<dbReference type="RefSeq" id="WP_114898693.1">
    <property type="nucleotide sequence ID" value="NZ_CP031222.1"/>
</dbReference>
<dbReference type="Pfam" id="PF09084">
    <property type="entry name" value="NMT1"/>
    <property type="match status" value="1"/>
</dbReference>
<dbReference type="PANTHER" id="PTHR30024:SF48">
    <property type="entry name" value="ABC TRANSPORTER SUBSTRATE-BINDING PROTEIN"/>
    <property type="match status" value="1"/>
</dbReference>
<feature type="transmembrane region" description="Helical" evidence="7">
    <location>
        <begin position="16"/>
        <end position="34"/>
    </location>
</feature>
<dbReference type="Proteomes" id="UP000253940">
    <property type="component" value="Chromosome"/>
</dbReference>
<keyword evidence="7" id="KW-0812">Transmembrane</keyword>
<proteinExistence type="inferred from homology"/>
<keyword evidence="4" id="KW-0732">Signal</keyword>
<gene>
    <name evidence="9" type="ORF">HYN46_06935</name>
</gene>
<dbReference type="AlphaFoldDB" id="A0A345P5M4"/>
<comment type="subcellular location">
    <subcellularLocation>
        <location evidence="1">Periplasm</location>
    </subcellularLocation>
</comment>
<dbReference type="FunFam" id="3.40.190.10:FF:000050">
    <property type="entry name" value="Sulfonate ABC transporter substrate-binding protein"/>
    <property type="match status" value="1"/>
</dbReference>
<sequence>MTIAKPQPKQPKISRYFILGLVIVLSLVIVYLLISINHKQKAIGLHVGSQKNSLKILLEASGELKNLPYPIEFASFPSAGQTAQALSSHAIDIGVLGDASLAFALAGHAPLKVISVVRTRVTPTAVAVVVNKNSPLQKPEDLIGKRITTTKGSVGHYLALAVLDQLGHSGRDVEFIFLQPGEARTLLSNGGADAWSTWDPYTSMAELEGNVRVIASGEKLFAGNIMLTANQQAIDTKRAQLADFIQRVTHAYQWANQHQEEFAKLQAKATGLPVRVHYLSNTHGHPHVIAIDQGVIDDMQTSINLYVKEGLLPQSIISKSIFDPSFNHTQSEQSK</sequence>
<keyword evidence="10" id="KW-1185">Reference proteome</keyword>
<comment type="similarity">
    <text evidence="2">Belongs to the bacterial solute-binding protein SsuA/TauA family.</text>
</comment>
<name>A0A345P5M4_9GAMM</name>
<evidence type="ECO:0000259" key="8">
    <source>
        <dbReference type="SMART" id="SM00062"/>
    </source>
</evidence>
<dbReference type="PANTHER" id="PTHR30024">
    <property type="entry name" value="ALIPHATIC SULFONATES-BINDING PROTEIN-RELATED"/>
    <property type="match status" value="1"/>
</dbReference>
<comment type="function">
    <text evidence="5">Part of a binding-protein-dependent transport system for aliphatic sulfonates. Putative binding protein.</text>
</comment>
<evidence type="ECO:0000256" key="1">
    <source>
        <dbReference type="ARBA" id="ARBA00004418"/>
    </source>
</evidence>
<organism evidence="9 10">
    <name type="scientific">Aquirhabdus parva</name>
    <dbReference type="NCBI Taxonomy" id="2283318"/>
    <lineage>
        <taxon>Bacteria</taxon>
        <taxon>Pseudomonadati</taxon>
        <taxon>Pseudomonadota</taxon>
        <taxon>Gammaproteobacteria</taxon>
        <taxon>Moraxellales</taxon>
        <taxon>Moraxellaceae</taxon>
        <taxon>Aquirhabdus</taxon>
    </lineage>
</organism>
<evidence type="ECO:0000256" key="5">
    <source>
        <dbReference type="ARBA" id="ARBA00055538"/>
    </source>
</evidence>
<dbReference type="Gene3D" id="3.40.190.10">
    <property type="entry name" value="Periplasmic binding protein-like II"/>
    <property type="match status" value="2"/>
</dbReference>
<dbReference type="SMART" id="SM00062">
    <property type="entry name" value="PBPb"/>
    <property type="match status" value="1"/>
</dbReference>
<keyword evidence="7" id="KW-0472">Membrane</keyword>